<evidence type="ECO:0000313" key="2">
    <source>
        <dbReference type="EMBL" id="MBY0754079.1"/>
    </source>
</evidence>
<dbReference type="Proteomes" id="UP001299068">
    <property type="component" value="Unassembled WGS sequence"/>
</dbReference>
<evidence type="ECO:0000256" key="1">
    <source>
        <dbReference type="SAM" id="Phobius"/>
    </source>
</evidence>
<protein>
    <recommendedName>
        <fullName evidence="4">YcxB-like protein domain-containing protein</fullName>
    </recommendedName>
</protein>
<reference evidence="2 3" key="1">
    <citation type="journal article" date="2021" name="Cell Host Microbe">
        <title>in vivo commensal control of Clostridioides difficile virulence.</title>
        <authorList>
            <person name="Girinathan B.P."/>
            <person name="Dibenedetto N."/>
            <person name="Worley J.N."/>
            <person name="Peltier J."/>
            <person name="Arrieta-Ortiz M.L."/>
            <person name="Rupa Christinal Immanuel S."/>
            <person name="Lavin R."/>
            <person name="Delaney M.L."/>
            <person name="Cummins C."/>
            <person name="Hoffmann M."/>
            <person name="Luo Y."/>
            <person name="Gonzalez-Escalona N."/>
            <person name="Allard M."/>
            <person name="Onderdonk A.B."/>
            <person name="Gerber G.K."/>
            <person name="Sonenshein A.L."/>
            <person name="Baliga N."/>
            <person name="Dupuy B."/>
            <person name="Bry L."/>
        </authorList>
    </citation>
    <scope>NUCLEOTIDE SEQUENCE [LARGE SCALE GENOMIC DNA]</scope>
    <source>
        <strain evidence="2 3">DSM 599</strain>
    </source>
</reference>
<keyword evidence="1" id="KW-0472">Membrane</keyword>
<proteinExistence type="predicted"/>
<keyword evidence="3" id="KW-1185">Reference proteome</keyword>
<organism evidence="2 3">
    <name type="scientific">Clostridium sardiniense</name>
    <name type="common">Clostridium absonum</name>
    <dbReference type="NCBI Taxonomy" id="29369"/>
    <lineage>
        <taxon>Bacteria</taxon>
        <taxon>Bacillati</taxon>
        <taxon>Bacillota</taxon>
        <taxon>Clostridia</taxon>
        <taxon>Eubacteriales</taxon>
        <taxon>Clostridiaceae</taxon>
        <taxon>Clostridium</taxon>
    </lineage>
</organism>
<feature type="transmembrane region" description="Helical" evidence="1">
    <location>
        <begin position="55"/>
        <end position="73"/>
    </location>
</feature>
<gene>
    <name evidence="2" type="ORF">K5V21_01290</name>
</gene>
<evidence type="ECO:0008006" key="4">
    <source>
        <dbReference type="Google" id="ProtNLM"/>
    </source>
</evidence>
<feature type="transmembrane region" description="Helical" evidence="1">
    <location>
        <begin position="32"/>
        <end position="49"/>
    </location>
</feature>
<sequence length="202" mass="24013">MTDENSIKFRDTLNNDEYVNEYWDNGTTVNKVNLVLFINLIAFTLMDFGFMQFNILMYTIWLWLTFRIGVSIFEETLMGKMKKSFLKSNLNKEYLYTINQHGIERSNDIKSLFVKWNSISKITETDSAFKIYVIPGKRKTGLIPISFFTYKPGLNSLQNYERNNPFIISKKFIINEHDLINFRSLIKENFNNKKSTTYFKYN</sequence>
<name>A0ABS7KTD6_CLOSR</name>
<dbReference type="EMBL" id="JAIKTU010000001">
    <property type="protein sequence ID" value="MBY0754079.1"/>
    <property type="molecule type" value="Genomic_DNA"/>
</dbReference>
<keyword evidence="1" id="KW-1133">Transmembrane helix</keyword>
<evidence type="ECO:0000313" key="3">
    <source>
        <dbReference type="Proteomes" id="UP001299068"/>
    </source>
</evidence>
<dbReference type="RefSeq" id="WP_221858470.1">
    <property type="nucleotide sequence ID" value="NZ_JAIKTU010000001.1"/>
</dbReference>
<keyword evidence="1" id="KW-0812">Transmembrane</keyword>
<comment type="caution">
    <text evidence="2">The sequence shown here is derived from an EMBL/GenBank/DDBJ whole genome shotgun (WGS) entry which is preliminary data.</text>
</comment>
<accession>A0ABS7KTD6</accession>